<reference evidence="1 2" key="1">
    <citation type="submission" date="2021-08" db="EMBL/GenBank/DDBJ databases">
        <title>The genome sequence of Chitinophaga sp. B61.</title>
        <authorList>
            <person name="Zhang X."/>
        </authorList>
    </citation>
    <scope>NUCLEOTIDE SEQUENCE [LARGE SCALE GENOMIC DNA]</scope>
    <source>
        <strain evidence="1 2">B61</strain>
    </source>
</reference>
<evidence type="ECO:0000313" key="2">
    <source>
        <dbReference type="Proteomes" id="UP000812961"/>
    </source>
</evidence>
<protein>
    <recommendedName>
        <fullName evidence="3">Hpr(Ser) kinase/phosphatase</fullName>
    </recommendedName>
</protein>
<accession>A0ABS7GJQ5</accession>
<dbReference type="InterPro" id="IPR027417">
    <property type="entry name" value="P-loop_NTPase"/>
</dbReference>
<dbReference type="Gene3D" id="3.40.50.300">
    <property type="entry name" value="P-loop containing nucleotide triphosphate hydrolases"/>
    <property type="match status" value="1"/>
</dbReference>
<comment type="caution">
    <text evidence="1">The sequence shown here is derived from an EMBL/GenBank/DDBJ whole genome shotgun (WGS) entry which is preliminary data.</text>
</comment>
<dbReference type="Proteomes" id="UP000812961">
    <property type="component" value="Unassembled WGS sequence"/>
</dbReference>
<gene>
    <name evidence="1" type="ORF">K1Y79_23995</name>
</gene>
<dbReference type="RefSeq" id="WP_220252731.1">
    <property type="nucleotide sequence ID" value="NZ_JAICCF010000004.1"/>
</dbReference>
<name>A0ABS7GJQ5_9BACT</name>
<dbReference type="EMBL" id="JAICCF010000004">
    <property type="protein sequence ID" value="MBW8687420.1"/>
    <property type="molecule type" value="Genomic_DNA"/>
</dbReference>
<keyword evidence="2" id="KW-1185">Reference proteome</keyword>
<proteinExistence type="predicted"/>
<evidence type="ECO:0000313" key="1">
    <source>
        <dbReference type="EMBL" id="MBW8687420.1"/>
    </source>
</evidence>
<organism evidence="1 2">
    <name type="scientific">Chitinophaga rhizophila</name>
    <dbReference type="NCBI Taxonomy" id="2866212"/>
    <lineage>
        <taxon>Bacteria</taxon>
        <taxon>Pseudomonadati</taxon>
        <taxon>Bacteroidota</taxon>
        <taxon>Chitinophagia</taxon>
        <taxon>Chitinophagales</taxon>
        <taxon>Chitinophagaceae</taxon>
        <taxon>Chitinophaga</taxon>
    </lineage>
</organism>
<dbReference type="SUPFAM" id="SSF53795">
    <property type="entry name" value="PEP carboxykinase-like"/>
    <property type="match status" value="1"/>
</dbReference>
<sequence length="298" mass="32989">MYKYWGFGLLITSSIKFPELMPATSSHTDVTITIGSIPLIHASASFSTGHITYTLNDYELLFTVPGIASYYIAHGKQIIIAPVTAKIEERILRMFVLAGAMAGVLQQRKQVPLHAAGIVEAGALTLICGRSGAGKSTTLAGLQDKHYRIFTDDVTVLRQLPGDEQVSGIAAYPMLKLWEQSLQTLQLEDRSFPVMPGIEKYGIFFHQDFDTEPYPVNRIILLATGDVTAIDHQRLIGSNAFTQVVQHIYKPALFRQPFIRGVCFNTISALTRQADTHLITRPLHCEPEELLATVTSIF</sequence>
<evidence type="ECO:0008006" key="3">
    <source>
        <dbReference type="Google" id="ProtNLM"/>
    </source>
</evidence>